<dbReference type="RefSeq" id="WP_119048403.1">
    <property type="nucleotide sequence ID" value="NZ_CP032157.1"/>
</dbReference>
<dbReference type="KEGG" id="pseg:D3H65_00610"/>
<sequence length="332" mass="36836">METIKQAAYMLGVLLLSVRGFSQNGDSTNVPKQIVAYAADKFSNIRPLNFEFAHAGPYNFTANRGSVKLPGSKVNSFTQAKTSATLVFIKRKTWMLGTSLGYKYTNGVIALTDPASGSIRDMDGRAHYFSASANFTRFSTLFNKKAVYYARLIVDGSDKYVERVKGLISGALVLKANERTKITAGLLLNIDPSSQVPVTPVFSYEHKFGNGLMADFTLPKNGYLRKRLFNGTGRVSLGMEMEGTSFYLYNFDGTPQKYEYRQMDINAGVVYEHALGGFIITAKTGIKITPSGRIFRKEDSFAHPVYKTKPDPAFYCSVGVSYNPFTFLQNKK</sequence>
<dbReference type="OrthoDB" id="1027207at2"/>
<organism evidence="1 2">
    <name type="scientific">Paraflavitalea soli</name>
    <dbReference type="NCBI Taxonomy" id="2315862"/>
    <lineage>
        <taxon>Bacteria</taxon>
        <taxon>Pseudomonadati</taxon>
        <taxon>Bacteroidota</taxon>
        <taxon>Chitinophagia</taxon>
        <taxon>Chitinophagales</taxon>
        <taxon>Chitinophagaceae</taxon>
        <taxon>Paraflavitalea</taxon>
    </lineage>
</organism>
<name>A0A3B7MLT4_9BACT</name>
<gene>
    <name evidence="1" type="ORF">D3H65_00610</name>
</gene>
<accession>A0A3B7MLT4</accession>
<evidence type="ECO:0000313" key="1">
    <source>
        <dbReference type="EMBL" id="AXY72565.1"/>
    </source>
</evidence>
<dbReference type="EMBL" id="CP032157">
    <property type="protein sequence ID" value="AXY72565.1"/>
    <property type="molecule type" value="Genomic_DNA"/>
</dbReference>
<keyword evidence="2" id="KW-1185">Reference proteome</keyword>
<evidence type="ECO:0000313" key="2">
    <source>
        <dbReference type="Proteomes" id="UP000263900"/>
    </source>
</evidence>
<protein>
    <submittedName>
        <fullName evidence="1">Uncharacterized protein</fullName>
    </submittedName>
</protein>
<dbReference type="AlphaFoldDB" id="A0A3B7MLT4"/>
<dbReference type="Proteomes" id="UP000263900">
    <property type="component" value="Chromosome"/>
</dbReference>
<reference evidence="1 2" key="1">
    <citation type="submission" date="2018-09" db="EMBL/GenBank/DDBJ databases">
        <title>Genome sequencing of strain 6GH32-13.</title>
        <authorList>
            <person name="Weon H.-Y."/>
            <person name="Heo J."/>
            <person name="Kwon S.-W."/>
        </authorList>
    </citation>
    <scope>NUCLEOTIDE SEQUENCE [LARGE SCALE GENOMIC DNA]</scope>
    <source>
        <strain evidence="1 2">5GH32-13</strain>
    </source>
</reference>
<proteinExistence type="predicted"/>